<name>A0A4R0XW68_9MOLU</name>
<dbReference type="PANTHER" id="PTHR43808:SF31">
    <property type="entry name" value="N-ACETYL-L-CITRULLINE DEACETYLASE"/>
    <property type="match status" value="1"/>
</dbReference>
<keyword evidence="4" id="KW-0479">Metal-binding</keyword>
<dbReference type="PROSITE" id="PS00759">
    <property type="entry name" value="ARGE_DAPE_CPG2_2"/>
    <property type="match status" value="1"/>
</dbReference>
<dbReference type="InterPro" id="IPR002933">
    <property type="entry name" value="Peptidase_M20"/>
</dbReference>
<evidence type="ECO:0000256" key="2">
    <source>
        <dbReference type="ARBA" id="ARBA00006247"/>
    </source>
</evidence>
<keyword evidence="6" id="KW-0862">Zinc</keyword>
<dbReference type="InterPro" id="IPR001261">
    <property type="entry name" value="ArgE/DapE_CS"/>
</dbReference>
<dbReference type="AlphaFoldDB" id="A0A4R0XW68"/>
<evidence type="ECO:0000313" key="10">
    <source>
        <dbReference type="EMBL" id="TCG11211.1"/>
    </source>
</evidence>
<dbReference type="GO" id="GO:0016805">
    <property type="term" value="F:dipeptidase activity"/>
    <property type="evidence" value="ECO:0007669"/>
    <property type="project" value="UniProtKB-KW"/>
</dbReference>
<dbReference type="SUPFAM" id="SSF53187">
    <property type="entry name" value="Zn-dependent exopeptidases"/>
    <property type="match status" value="1"/>
</dbReference>
<evidence type="ECO:0000313" key="11">
    <source>
        <dbReference type="Proteomes" id="UP000291072"/>
    </source>
</evidence>
<evidence type="ECO:0000256" key="5">
    <source>
        <dbReference type="ARBA" id="ARBA00022801"/>
    </source>
</evidence>
<dbReference type="InterPro" id="IPR010964">
    <property type="entry name" value="M20A_pepV-rel"/>
</dbReference>
<keyword evidence="5" id="KW-0378">Hydrolase</keyword>
<dbReference type="GO" id="GO:0008237">
    <property type="term" value="F:metallopeptidase activity"/>
    <property type="evidence" value="ECO:0007669"/>
    <property type="project" value="UniProtKB-KW"/>
</dbReference>
<protein>
    <recommendedName>
        <fullName evidence="9">Peptidase M20 dimerisation domain-containing protein</fullName>
    </recommendedName>
</protein>
<dbReference type="Gene3D" id="3.30.70.360">
    <property type="match status" value="2"/>
</dbReference>
<sequence>MKNKIENKIKKYELEMKKTLKDLIRINSTEDLESASENKPFGEGVREAMDYVIEMSKKDSMKYKDFGGYAIDIRTDDRGGEYIAVICHIDTVPANPEKWVQNPWDPLEKDGFIFGRGTQDDKGPLVAVYYALKIIKELGIELEKPVRLIIGGNEESGYGGMTKYFELNEQPVAAFTADNAFPGINNEKGGARGDLVFDFQNKTIISFNGGATINIVPDIAEAEIKTDLMEASIPFFEYLEKNGLEGSIDAQGENTLVSIKGTPAHGSTPENGVNAITHLAKFLYELTNDELMKLIVDNFHNEFDGKVIGINPETEEFGTTTINTGIVRTKGNKLTLSIDVRFPYKLTSAIIGKIISSKFNDAEFSWYKINEPLYYSPDSQLVSALYSTYQEFTGDYDSQLITSGGGTYAKITNNCIAFGGLFPGSEWRMHAIDERVVWAEILKQTEIYIHAIIKLAKIKWK</sequence>
<keyword evidence="7" id="KW-0224">Dipeptidase</keyword>
<dbReference type="GO" id="GO:0008270">
    <property type="term" value="F:zinc ion binding"/>
    <property type="evidence" value="ECO:0007669"/>
    <property type="project" value="InterPro"/>
</dbReference>
<reference evidence="10 11" key="1">
    <citation type="submission" date="2018-02" db="EMBL/GenBank/DDBJ databases">
        <title>Mycoplasma marinum and Mycoplasma todarodis sp. nov., moderately halophilic and psychrotolerant mycoplasmas isolated from cephalopods.</title>
        <authorList>
            <person name="Viver T."/>
        </authorList>
    </citation>
    <scope>NUCLEOTIDE SEQUENCE [LARGE SCALE GENOMIC DNA]</scope>
    <source>
        <strain evidence="10 11">5H</strain>
    </source>
</reference>
<evidence type="ECO:0000256" key="6">
    <source>
        <dbReference type="ARBA" id="ARBA00022833"/>
    </source>
</evidence>
<evidence type="ECO:0000256" key="8">
    <source>
        <dbReference type="ARBA" id="ARBA00023049"/>
    </source>
</evidence>
<dbReference type="Gene3D" id="3.40.630.10">
    <property type="entry name" value="Zn peptidases"/>
    <property type="match status" value="1"/>
</dbReference>
<dbReference type="NCBIfam" id="TIGR01887">
    <property type="entry name" value="dipeptidaselike"/>
    <property type="match status" value="1"/>
</dbReference>
<comment type="similarity">
    <text evidence="2">Belongs to the peptidase M20A family.</text>
</comment>
<evidence type="ECO:0000256" key="1">
    <source>
        <dbReference type="ARBA" id="ARBA00001947"/>
    </source>
</evidence>
<gene>
    <name evidence="10" type="ORF">C4B25_02100</name>
</gene>
<keyword evidence="11" id="KW-1185">Reference proteome</keyword>
<dbReference type="GO" id="GO:0006526">
    <property type="term" value="P:L-arginine biosynthetic process"/>
    <property type="evidence" value="ECO:0007669"/>
    <property type="project" value="TreeGrafter"/>
</dbReference>
<dbReference type="InterPro" id="IPR050072">
    <property type="entry name" value="Peptidase_M20A"/>
</dbReference>
<dbReference type="PANTHER" id="PTHR43808">
    <property type="entry name" value="ACETYLORNITHINE DEACETYLASE"/>
    <property type="match status" value="1"/>
</dbReference>
<dbReference type="OrthoDB" id="9761532at2"/>
<feature type="domain" description="Peptidase M20 dimerisation" evidence="9">
    <location>
        <begin position="257"/>
        <end position="328"/>
    </location>
</feature>
<keyword evidence="8" id="KW-0482">Metalloprotease</keyword>
<proteinExistence type="inferred from homology"/>
<comment type="caution">
    <text evidence="10">The sequence shown here is derived from an EMBL/GenBank/DDBJ whole genome shotgun (WGS) entry which is preliminary data.</text>
</comment>
<dbReference type="SUPFAM" id="SSF55031">
    <property type="entry name" value="Bacterial exopeptidase dimerisation domain"/>
    <property type="match status" value="1"/>
</dbReference>
<organism evidence="10 11">
    <name type="scientific">Mycoplasma todarodis</name>
    <dbReference type="NCBI Taxonomy" id="1937191"/>
    <lineage>
        <taxon>Bacteria</taxon>
        <taxon>Bacillati</taxon>
        <taxon>Mycoplasmatota</taxon>
        <taxon>Mollicutes</taxon>
        <taxon>Mycoplasmataceae</taxon>
        <taxon>Mycoplasma</taxon>
    </lineage>
</organism>
<dbReference type="GO" id="GO:0008777">
    <property type="term" value="F:acetylornithine deacetylase activity"/>
    <property type="evidence" value="ECO:0007669"/>
    <property type="project" value="TreeGrafter"/>
</dbReference>
<dbReference type="Proteomes" id="UP000291072">
    <property type="component" value="Unassembled WGS sequence"/>
</dbReference>
<comment type="cofactor">
    <cofactor evidence="1">
        <name>Zn(2+)</name>
        <dbReference type="ChEBI" id="CHEBI:29105"/>
    </cofactor>
</comment>
<evidence type="ECO:0000256" key="7">
    <source>
        <dbReference type="ARBA" id="ARBA00022997"/>
    </source>
</evidence>
<dbReference type="InterPro" id="IPR011650">
    <property type="entry name" value="Peptidase_M20_dimer"/>
</dbReference>
<dbReference type="Pfam" id="PF07687">
    <property type="entry name" value="M20_dimer"/>
    <property type="match status" value="1"/>
</dbReference>
<dbReference type="GO" id="GO:0006508">
    <property type="term" value="P:proteolysis"/>
    <property type="evidence" value="ECO:0007669"/>
    <property type="project" value="UniProtKB-KW"/>
</dbReference>
<dbReference type="InterPro" id="IPR036264">
    <property type="entry name" value="Bact_exopeptidase_dim_dom"/>
</dbReference>
<evidence type="ECO:0000259" key="9">
    <source>
        <dbReference type="Pfam" id="PF07687"/>
    </source>
</evidence>
<dbReference type="RefSeq" id="WP_131613410.1">
    <property type="nucleotide sequence ID" value="NZ_PSZP01000011.1"/>
</dbReference>
<accession>A0A4R0XW68</accession>
<dbReference type="EMBL" id="PSZP01000011">
    <property type="protein sequence ID" value="TCG11211.1"/>
    <property type="molecule type" value="Genomic_DNA"/>
</dbReference>
<keyword evidence="3" id="KW-0645">Protease</keyword>
<dbReference type="Pfam" id="PF01546">
    <property type="entry name" value="Peptidase_M20"/>
    <property type="match status" value="1"/>
</dbReference>
<evidence type="ECO:0000256" key="4">
    <source>
        <dbReference type="ARBA" id="ARBA00022723"/>
    </source>
</evidence>
<evidence type="ECO:0000256" key="3">
    <source>
        <dbReference type="ARBA" id="ARBA00022670"/>
    </source>
</evidence>